<evidence type="ECO:0000313" key="3">
    <source>
        <dbReference type="EMBL" id="QDQ26618.1"/>
    </source>
</evidence>
<dbReference type="InterPro" id="IPR052534">
    <property type="entry name" value="Extracell_DNA_Util/SecSys_Comp"/>
</dbReference>
<dbReference type="OrthoDB" id="5296173at2"/>
<reference evidence="4" key="1">
    <citation type="submission" date="2019-07" db="EMBL/GenBank/DDBJ databases">
        <title>Chitinimonas sp. nov., isolated from Ny-Alesund, arctica soil.</title>
        <authorList>
            <person name="Xu Q."/>
            <person name="Peng F."/>
        </authorList>
    </citation>
    <scope>NUCLEOTIDE SEQUENCE [LARGE SCALE GENOMIC DNA]</scope>
    <source>
        <strain evidence="4">R3-44</strain>
    </source>
</reference>
<name>A0A516SF09_9NEIS</name>
<dbReference type="PANTHER" id="PTHR40278:SF2">
    <property type="entry name" value="TYPE IV PILUS INNER MEMBRANE COMPONENT PILN"/>
    <property type="match status" value="1"/>
</dbReference>
<evidence type="ECO:0000256" key="2">
    <source>
        <dbReference type="SAM" id="Phobius"/>
    </source>
</evidence>
<dbReference type="Pfam" id="PF05137">
    <property type="entry name" value="PilN"/>
    <property type="match status" value="1"/>
</dbReference>
<evidence type="ECO:0000313" key="4">
    <source>
        <dbReference type="Proteomes" id="UP000317550"/>
    </source>
</evidence>
<keyword evidence="4" id="KW-1185">Reference proteome</keyword>
<gene>
    <name evidence="3" type="ORF">FNU76_09690</name>
</gene>
<dbReference type="PANTHER" id="PTHR40278">
    <property type="entry name" value="DNA UTILIZATION PROTEIN HOFN"/>
    <property type="match status" value="1"/>
</dbReference>
<evidence type="ECO:0000256" key="1">
    <source>
        <dbReference type="SAM" id="Coils"/>
    </source>
</evidence>
<sequence>MIRINLLPHRENKRKARVRRFAALAAISAVIGLATVGVAYAAISAQIAMQDERNAFLEQENAKLDKQIAEIETLKKERQLLLDRKKVVERLQSNRSEAVQVLDQLVRQMPEGIYLREIKQTDELVVLIGYAQSSARVSTLMRSLNDSSVFEQPNLIEIKAVTVNGLRLNEFNLTVKITREVAEVDPKGKKAASKEGAK</sequence>
<proteinExistence type="predicted"/>
<dbReference type="Proteomes" id="UP000317550">
    <property type="component" value="Chromosome"/>
</dbReference>
<feature type="transmembrane region" description="Helical" evidence="2">
    <location>
        <begin position="21"/>
        <end position="43"/>
    </location>
</feature>
<dbReference type="GO" id="GO:0043683">
    <property type="term" value="P:type IV pilus assembly"/>
    <property type="evidence" value="ECO:0007669"/>
    <property type="project" value="TreeGrafter"/>
</dbReference>
<dbReference type="GO" id="GO:0043107">
    <property type="term" value="P:type IV pilus-dependent motility"/>
    <property type="evidence" value="ECO:0007669"/>
    <property type="project" value="TreeGrafter"/>
</dbReference>
<dbReference type="RefSeq" id="WP_144278012.1">
    <property type="nucleotide sequence ID" value="NZ_CP041730.1"/>
</dbReference>
<keyword evidence="1" id="KW-0175">Coiled coil</keyword>
<keyword evidence="2" id="KW-1133">Transmembrane helix</keyword>
<feature type="coiled-coil region" evidence="1">
    <location>
        <begin position="47"/>
        <end position="108"/>
    </location>
</feature>
<organism evidence="3 4">
    <name type="scientific">Chitinimonas arctica</name>
    <dbReference type="NCBI Taxonomy" id="2594795"/>
    <lineage>
        <taxon>Bacteria</taxon>
        <taxon>Pseudomonadati</taxon>
        <taxon>Pseudomonadota</taxon>
        <taxon>Betaproteobacteria</taxon>
        <taxon>Neisseriales</taxon>
        <taxon>Chitinibacteraceae</taxon>
        <taxon>Chitinimonas</taxon>
    </lineage>
</organism>
<keyword evidence="2" id="KW-0812">Transmembrane</keyword>
<dbReference type="KEGG" id="cari:FNU76_09690"/>
<keyword evidence="2" id="KW-0472">Membrane</keyword>
<protein>
    <submittedName>
        <fullName evidence="3">PilN domain-containing protein</fullName>
    </submittedName>
</protein>
<dbReference type="AlphaFoldDB" id="A0A516SF09"/>
<accession>A0A516SF09</accession>
<dbReference type="InterPro" id="IPR007813">
    <property type="entry name" value="PilN"/>
</dbReference>
<dbReference type="EMBL" id="CP041730">
    <property type="protein sequence ID" value="QDQ26618.1"/>
    <property type="molecule type" value="Genomic_DNA"/>
</dbReference>